<keyword evidence="3" id="KW-1185">Reference proteome</keyword>
<evidence type="ECO:0000313" key="2">
    <source>
        <dbReference type="EMBL" id="ESW31280.1"/>
    </source>
</evidence>
<evidence type="ECO:0000256" key="1">
    <source>
        <dbReference type="SAM" id="MobiDB-lite"/>
    </source>
</evidence>
<dbReference type="Proteomes" id="UP000000226">
    <property type="component" value="Chromosome 2"/>
</dbReference>
<dbReference type="EMBL" id="CM002289">
    <property type="protein sequence ID" value="ESW31280.1"/>
    <property type="molecule type" value="Genomic_DNA"/>
</dbReference>
<reference evidence="3" key="1">
    <citation type="journal article" date="2014" name="Nat. Genet.">
        <title>A reference genome for common bean and genome-wide analysis of dual domestications.</title>
        <authorList>
            <person name="Schmutz J."/>
            <person name="McClean P.E."/>
            <person name="Mamidi S."/>
            <person name="Wu G.A."/>
            <person name="Cannon S.B."/>
            <person name="Grimwood J."/>
            <person name="Jenkins J."/>
            <person name="Shu S."/>
            <person name="Song Q."/>
            <person name="Chavarro C."/>
            <person name="Torres-Torres M."/>
            <person name="Geffroy V."/>
            <person name="Moghaddam S.M."/>
            <person name="Gao D."/>
            <person name="Abernathy B."/>
            <person name="Barry K."/>
            <person name="Blair M."/>
            <person name="Brick M.A."/>
            <person name="Chovatia M."/>
            <person name="Gepts P."/>
            <person name="Goodstein D.M."/>
            <person name="Gonzales M."/>
            <person name="Hellsten U."/>
            <person name="Hyten D.L."/>
            <person name="Jia G."/>
            <person name="Kelly J.D."/>
            <person name="Kudrna D."/>
            <person name="Lee R."/>
            <person name="Richard M.M."/>
            <person name="Miklas P.N."/>
            <person name="Osorno J.M."/>
            <person name="Rodrigues J."/>
            <person name="Thareau V."/>
            <person name="Urrea C.A."/>
            <person name="Wang M."/>
            <person name="Yu Y."/>
            <person name="Zhang M."/>
            <person name="Wing R.A."/>
            <person name="Cregan P.B."/>
            <person name="Rokhsar D.S."/>
            <person name="Jackson S.A."/>
        </authorList>
    </citation>
    <scope>NUCLEOTIDE SEQUENCE [LARGE SCALE GENOMIC DNA]</scope>
    <source>
        <strain evidence="3">cv. G19833</strain>
    </source>
</reference>
<evidence type="ECO:0000313" key="3">
    <source>
        <dbReference type="Proteomes" id="UP000000226"/>
    </source>
</evidence>
<dbReference type="Gramene" id="ESW31280">
    <property type="protein sequence ID" value="ESW31280"/>
    <property type="gene ID" value="PHAVU_002G225200g"/>
</dbReference>
<protein>
    <submittedName>
        <fullName evidence="2">Uncharacterized protein</fullName>
    </submittedName>
</protein>
<name>V7CPV8_PHAVU</name>
<gene>
    <name evidence="2" type="ORF">PHAVU_002G225200g</name>
</gene>
<proteinExistence type="predicted"/>
<dbReference type="OrthoDB" id="196264at2759"/>
<organism evidence="2 3">
    <name type="scientific">Phaseolus vulgaris</name>
    <name type="common">Kidney bean</name>
    <name type="synonym">French bean</name>
    <dbReference type="NCBI Taxonomy" id="3885"/>
    <lineage>
        <taxon>Eukaryota</taxon>
        <taxon>Viridiplantae</taxon>
        <taxon>Streptophyta</taxon>
        <taxon>Embryophyta</taxon>
        <taxon>Tracheophyta</taxon>
        <taxon>Spermatophyta</taxon>
        <taxon>Magnoliopsida</taxon>
        <taxon>eudicotyledons</taxon>
        <taxon>Gunneridae</taxon>
        <taxon>Pentapetalae</taxon>
        <taxon>rosids</taxon>
        <taxon>fabids</taxon>
        <taxon>Fabales</taxon>
        <taxon>Fabaceae</taxon>
        <taxon>Papilionoideae</taxon>
        <taxon>50 kb inversion clade</taxon>
        <taxon>NPAAA clade</taxon>
        <taxon>indigoferoid/millettioid clade</taxon>
        <taxon>Phaseoleae</taxon>
        <taxon>Phaseolus</taxon>
    </lineage>
</organism>
<accession>V7CPV8</accession>
<feature type="compositionally biased region" description="Basic and acidic residues" evidence="1">
    <location>
        <begin position="86"/>
        <end position="95"/>
    </location>
</feature>
<feature type="region of interest" description="Disordered" evidence="1">
    <location>
        <begin position="68"/>
        <end position="108"/>
    </location>
</feature>
<dbReference type="AlphaFoldDB" id="V7CPV8"/>
<sequence>MMMSKLQPNEISHSESYNLCAANSYELSMNCVTEILYKKRIQPMSSQLGPSQRLVSRARADVKPATVNVKWSGPKPMSSRLGPDQCRAERARTEVESPGPELMSSRLGLDQCRAERARAVSRAQADVESIGPRPMSS</sequence>